<reference evidence="1 2" key="1">
    <citation type="submission" date="2019-01" db="EMBL/GenBank/DDBJ databases">
        <title>Complete genome of a denitifying bacterium Halomons sp. BC-M4-5.</title>
        <authorList>
            <person name="Wang L."/>
            <person name="Shao Z."/>
        </authorList>
    </citation>
    <scope>NUCLEOTIDE SEQUENCE [LARGE SCALE GENOMIC DNA]</scope>
    <source>
        <strain evidence="1 2">BC-M4-5</strain>
    </source>
</reference>
<evidence type="ECO:0000313" key="2">
    <source>
        <dbReference type="Proteomes" id="UP000464013"/>
    </source>
</evidence>
<organism evidence="1 2">
    <name type="scientific">Billgrantia tianxiuensis</name>
    <dbReference type="NCBI Taxonomy" id="2497861"/>
    <lineage>
        <taxon>Bacteria</taxon>
        <taxon>Pseudomonadati</taxon>
        <taxon>Pseudomonadota</taxon>
        <taxon>Gammaproteobacteria</taxon>
        <taxon>Oceanospirillales</taxon>
        <taxon>Halomonadaceae</taxon>
        <taxon>Billgrantia</taxon>
    </lineage>
</organism>
<keyword evidence="2" id="KW-1185">Reference proteome</keyword>
<dbReference type="Proteomes" id="UP000464013">
    <property type="component" value="Chromosome"/>
</dbReference>
<dbReference type="KEGG" id="htx:EKK97_09835"/>
<name>A0A6I6SST0_9GAMM</name>
<dbReference type="RefSeq" id="WP_159551505.1">
    <property type="nucleotide sequence ID" value="NZ_CP035042.1"/>
</dbReference>
<proteinExistence type="predicted"/>
<accession>A0A6I6SST0</accession>
<dbReference type="EMBL" id="CP035042">
    <property type="protein sequence ID" value="QHC49843.1"/>
    <property type="molecule type" value="Genomic_DNA"/>
</dbReference>
<dbReference type="AlphaFoldDB" id="A0A6I6SST0"/>
<evidence type="ECO:0000313" key="1">
    <source>
        <dbReference type="EMBL" id="QHC49843.1"/>
    </source>
</evidence>
<gene>
    <name evidence="1" type="ORF">EKK97_09835</name>
</gene>
<protein>
    <submittedName>
        <fullName evidence="1">Uncharacterized protein</fullName>
    </submittedName>
</protein>
<sequence length="113" mass="12720">MLDEEALAQWLRELSRGQARDLMLEEGRLGLRDSADGVMLQLEMEAMGRSPEHLLALLEQRYTDMIALNAAFIAANESGVWVLHWRLGAEAREDPAMLREAVECLRAWAAAAR</sequence>